<keyword evidence="2" id="KW-1185">Reference proteome</keyword>
<evidence type="ECO:0000313" key="2">
    <source>
        <dbReference type="Proteomes" id="UP001296873"/>
    </source>
</evidence>
<dbReference type="Proteomes" id="UP001296873">
    <property type="component" value="Unassembled WGS sequence"/>
</dbReference>
<organism evidence="1 2">
    <name type="scientific">Rhodovibrio sodomensis</name>
    <dbReference type="NCBI Taxonomy" id="1088"/>
    <lineage>
        <taxon>Bacteria</taxon>
        <taxon>Pseudomonadati</taxon>
        <taxon>Pseudomonadota</taxon>
        <taxon>Alphaproteobacteria</taxon>
        <taxon>Rhodospirillales</taxon>
        <taxon>Rhodovibrionaceae</taxon>
        <taxon>Rhodovibrio</taxon>
    </lineage>
</organism>
<gene>
    <name evidence="1" type="ORF">CKO28_17490</name>
</gene>
<proteinExistence type="predicted"/>
<evidence type="ECO:0000313" key="1">
    <source>
        <dbReference type="EMBL" id="MBK1669832.1"/>
    </source>
</evidence>
<reference evidence="1 2" key="1">
    <citation type="journal article" date="2020" name="Microorganisms">
        <title>Osmotic Adaptation and Compatible Solute Biosynthesis of Phototrophic Bacteria as Revealed from Genome Analyses.</title>
        <authorList>
            <person name="Imhoff J.F."/>
            <person name="Rahn T."/>
            <person name="Kunzel S."/>
            <person name="Keller A."/>
            <person name="Neulinger S.C."/>
        </authorList>
    </citation>
    <scope>NUCLEOTIDE SEQUENCE [LARGE SCALE GENOMIC DNA]</scope>
    <source>
        <strain evidence="1 2">DSM 9895</strain>
    </source>
</reference>
<dbReference type="EMBL" id="NRRL01000063">
    <property type="protein sequence ID" value="MBK1669832.1"/>
    <property type="molecule type" value="Genomic_DNA"/>
</dbReference>
<protein>
    <submittedName>
        <fullName evidence="1">Uncharacterized protein</fullName>
    </submittedName>
</protein>
<accession>A0ABS1DIS6</accession>
<comment type="caution">
    <text evidence="1">The sequence shown here is derived from an EMBL/GenBank/DDBJ whole genome shotgun (WGS) entry which is preliminary data.</text>
</comment>
<sequence length="133" mass="15441">MSERLKDRILDMNIANPEWTAPQIAAAMGLQRELVFTYAWKYGIELPKAKPGTKADPARTRAIRRMLQRTTLTHREIAERVGCRQHHVREAVRSAKKRGEDLSTDARYRLVAMQSVKGKRNVRIDHGHRDRRT</sequence>
<name>A0ABS1DIS6_9PROT</name>